<sequence length="322" mass="33890">MWNGSGGSRPASPARSTHGDSFGQFGLTPPGNSYLDGRTRHANTHVDDDPPTQSMWDLPGNRLSSPVRTAPLNWTATTGHHGGFPKEPSSPRTSLPFPTTPTTPAGALPSFTPMALDTPFHQPSSRATETISPHLLSPETSATVLVFGYPPNTPPSTVLSAMRDYGEVAASIQGEEGGNWMYVVFGSRFDAQKAARSDGHLMKGTKAMIAVRLVSDPVQLRELQNRLGVGSVATSSGTGLLAPSNGVPNPAVTGNHVSTPLTSFPSSSTQPSTTLYPVPNRLGGNIVPVKGSRYTPSQSLAVQGGVKEGGLWNKAVEMVWGW</sequence>
<evidence type="ECO:0000256" key="3">
    <source>
        <dbReference type="ARBA" id="ARBA00022816"/>
    </source>
</evidence>
<dbReference type="GO" id="GO:0006607">
    <property type="term" value="P:NLS-bearing protein import into nucleus"/>
    <property type="evidence" value="ECO:0007669"/>
    <property type="project" value="TreeGrafter"/>
</dbReference>
<keyword evidence="4" id="KW-0653">Protein transport</keyword>
<organism evidence="11 12">
    <name type="scientific">Gonapodya prolifera (strain JEL478)</name>
    <name type="common">Monoblepharis prolifera</name>
    <dbReference type="NCBI Taxonomy" id="1344416"/>
    <lineage>
        <taxon>Eukaryota</taxon>
        <taxon>Fungi</taxon>
        <taxon>Fungi incertae sedis</taxon>
        <taxon>Chytridiomycota</taxon>
        <taxon>Chytridiomycota incertae sedis</taxon>
        <taxon>Monoblepharidomycetes</taxon>
        <taxon>Monoblepharidales</taxon>
        <taxon>Gonapodyaceae</taxon>
        <taxon>Gonapodya</taxon>
    </lineage>
</organism>
<dbReference type="PANTHER" id="PTHR21527">
    <property type="entry name" value="NUCLEOPORIN NUP35"/>
    <property type="match status" value="1"/>
</dbReference>
<dbReference type="GO" id="GO:0017056">
    <property type="term" value="F:structural constituent of nuclear pore"/>
    <property type="evidence" value="ECO:0007669"/>
    <property type="project" value="TreeGrafter"/>
</dbReference>
<accession>A0A139AEH4</accession>
<comment type="subcellular location">
    <subcellularLocation>
        <location evidence="1">Nucleus</location>
        <location evidence="1">Nuclear pore complex</location>
    </subcellularLocation>
</comment>
<feature type="region of interest" description="Disordered" evidence="9">
    <location>
        <begin position="72"/>
        <end position="97"/>
    </location>
</feature>
<dbReference type="GO" id="GO:0044615">
    <property type="term" value="C:nuclear pore nuclear basket"/>
    <property type="evidence" value="ECO:0007669"/>
    <property type="project" value="TreeGrafter"/>
</dbReference>
<dbReference type="EMBL" id="KQ965764">
    <property type="protein sequence ID" value="KXS15167.1"/>
    <property type="molecule type" value="Genomic_DNA"/>
</dbReference>
<dbReference type="Proteomes" id="UP000070544">
    <property type="component" value="Unassembled WGS sequence"/>
</dbReference>
<evidence type="ECO:0000256" key="5">
    <source>
        <dbReference type="ARBA" id="ARBA00023010"/>
    </source>
</evidence>
<feature type="domain" description="RRM Nup35-type" evidence="10">
    <location>
        <begin position="138"/>
        <end position="221"/>
    </location>
</feature>
<dbReference type="PROSITE" id="PS51472">
    <property type="entry name" value="RRM_NUP35"/>
    <property type="match status" value="1"/>
</dbReference>
<dbReference type="Gene3D" id="3.30.70.330">
    <property type="match status" value="1"/>
</dbReference>
<proteinExistence type="predicted"/>
<keyword evidence="5" id="KW-0811">Translocation</keyword>
<dbReference type="GO" id="GO:0006999">
    <property type="term" value="P:nuclear pore organization"/>
    <property type="evidence" value="ECO:0007669"/>
    <property type="project" value="TreeGrafter"/>
</dbReference>
<dbReference type="GO" id="GO:0005543">
    <property type="term" value="F:phospholipid binding"/>
    <property type="evidence" value="ECO:0007669"/>
    <property type="project" value="TreeGrafter"/>
</dbReference>
<evidence type="ECO:0000256" key="4">
    <source>
        <dbReference type="ARBA" id="ARBA00022927"/>
    </source>
</evidence>
<reference evidence="11 12" key="1">
    <citation type="journal article" date="2015" name="Genome Biol. Evol.">
        <title>Phylogenomic analyses indicate that early fungi evolved digesting cell walls of algal ancestors of land plants.</title>
        <authorList>
            <person name="Chang Y."/>
            <person name="Wang S."/>
            <person name="Sekimoto S."/>
            <person name="Aerts A.L."/>
            <person name="Choi C."/>
            <person name="Clum A."/>
            <person name="LaButti K.M."/>
            <person name="Lindquist E.A."/>
            <person name="Yee Ngan C."/>
            <person name="Ohm R.A."/>
            <person name="Salamov A.A."/>
            <person name="Grigoriev I.V."/>
            <person name="Spatafora J.W."/>
            <person name="Berbee M.L."/>
        </authorList>
    </citation>
    <scope>NUCLEOTIDE SEQUENCE [LARGE SCALE GENOMIC DNA]</scope>
    <source>
        <strain evidence="11 12">JEL478</strain>
    </source>
</reference>
<keyword evidence="7 8" id="KW-0539">Nucleus</keyword>
<dbReference type="GO" id="GO:0003676">
    <property type="term" value="F:nucleic acid binding"/>
    <property type="evidence" value="ECO:0007669"/>
    <property type="project" value="InterPro"/>
</dbReference>
<dbReference type="AlphaFoldDB" id="A0A139AEH4"/>
<evidence type="ECO:0000259" key="10">
    <source>
        <dbReference type="PROSITE" id="PS51472"/>
    </source>
</evidence>
<evidence type="ECO:0000256" key="2">
    <source>
        <dbReference type="ARBA" id="ARBA00022448"/>
    </source>
</evidence>
<gene>
    <name evidence="11" type="ORF">M427DRAFT_57038</name>
</gene>
<evidence type="ECO:0000256" key="7">
    <source>
        <dbReference type="ARBA" id="ARBA00023242"/>
    </source>
</evidence>
<keyword evidence="2 8" id="KW-0813">Transport</keyword>
<dbReference type="SUPFAM" id="SSF54928">
    <property type="entry name" value="RNA-binding domain, RBD"/>
    <property type="match status" value="1"/>
</dbReference>
<keyword evidence="12" id="KW-1185">Reference proteome</keyword>
<evidence type="ECO:0000256" key="9">
    <source>
        <dbReference type="SAM" id="MobiDB-lite"/>
    </source>
</evidence>
<evidence type="ECO:0000313" key="11">
    <source>
        <dbReference type="EMBL" id="KXS15167.1"/>
    </source>
</evidence>
<dbReference type="GO" id="GO:0044613">
    <property type="term" value="C:nuclear pore central transport channel"/>
    <property type="evidence" value="ECO:0007669"/>
    <property type="project" value="TreeGrafter"/>
</dbReference>
<feature type="region of interest" description="Disordered" evidence="9">
    <location>
        <begin position="1"/>
        <end position="57"/>
    </location>
</feature>
<dbReference type="GO" id="GO:0051028">
    <property type="term" value="P:mRNA transport"/>
    <property type="evidence" value="ECO:0007669"/>
    <property type="project" value="UniProtKB-UniRule"/>
</dbReference>
<evidence type="ECO:0000313" key="12">
    <source>
        <dbReference type="Proteomes" id="UP000070544"/>
    </source>
</evidence>
<dbReference type="InterPro" id="IPR007846">
    <property type="entry name" value="RRM_NUP35_dom"/>
</dbReference>
<dbReference type="InterPro" id="IPR012677">
    <property type="entry name" value="Nucleotide-bd_a/b_plait_sf"/>
</dbReference>
<protein>
    <recommendedName>
        <fullName evidence="10">RRM Nup35-type domain-containing protein</fullName>
    </recommendedName>
</protein>
<name>A0A139AEH4_GONPJ</name>
<keyword evidence="3 8" id="KW-0509">mRNA transport</keyword>
<keyword evidence="6 8" id="KW-0906">Nuclear pore complex</keyword>
<dbReference type="InterPro" id="IPR035979">
    <property type="entry name" value="RBD_domain_sf"/>
</dbReference>
<evidence type="ECO:0000256" key="8">
    <source>
        <dbReference type="PROSITE-ProRule" id="PRU00804"/>
    </source>
</evidence>
<dbReference type="PANTHER" id="PTHR21527:SF6">
    <property type="entry name" value="NUCLEOPORIN NUP35"/>
    <property type="match status" value="1"/>
</dbReference>
<evidence type="ECO:0000256" key="6">
    <source>
        <dbReference type="ARBA" id="ARBA00023132"/>
    </source>
</evidence>
<dbReference type="Pfam" id="PF05172">
    <property type="entry name" value="RRM_Nup35"/>
    <property type="match status" value="1"/>
</dbReference>
<evidence type="ECO:0000256" key="1">
    <source>
        <dbReference type="ARBA" id="ARBA00004567"/>
    </source>
</evidence>